<dbReference type="GO" id="GO:0016787">
    <property type="term" value="F:hydrolase activity"/>
    <property type="evidence" value="ECO:0007669"/>
    <property type="project" value="InterPro"/>
</dbReference>
<dbReference type="InterPro" id="IPR051049">
    <property type="entry name" value="Dienelactone_hydrolase-like"/>
</dbReference>
<evidence type="ECO:0000313" key="3">
    <source>
        <dbReference type="Proteomes" id="UP000279275"/>
    </source>
</evidence>
<dbReference type="SUPFAM" id="SSF53474">
    <property type="entry name" value="alpha/beta-Hydrolases"/>
    <property type="match status" value="1"/>
</dbReference>
<dbReference type="AlphaFoldDB" id="A0A3M2LB24"/>
<evidence type="ECO:0000259" key="1">
    <source>
        <dbReference type="Pfam" id="PF01738"/>
    </source>
</evidence>
<dbReference type="InterPro" id="IPR002925">
    <property type="entry name" value="Dienelactn_hydro"/>
</dbReference>
<proteinExistence type="predicted"/>
<dbReference type="PANTHER" id="PTHR46623:SF6">
    <property type="entry name" value="ALPHA_BETA-HYDROLASES SUPERFAMILY PROTEIN"/>
    <property type="match status" value="1"/>
</dbReference>
<keyword evidence="3" id="KW-1185">Reference proteome</keyword>
<dbReference type="InterPro" id="IPR029058">
    <property type="entry name" value="AB_hydrolase_fold"/>
</dbReference>
<reference evidence="2 3" key="1">
    <citation type="submission" date="2018-10" db="EMBL/GenBank/DDBJ databases">
        <title>Isolation from cow dung.</title>
        <authorList>
            <person name="Ling L."/>
        </authorList>
    </citation>
    <scope>NUCLEOTIDE SEQUENCE [LARGE SCALE GENOMIC DNA]</scope>
    <source>
        <strain evidence="2 3">NEAU-LL90</strain>
    </source>
</reference>
<dbReference type="OrthoDB" id="188362at2"/>
<protein>
    <submittedName>
        <fullName evidence="2">Carboxymethylenebutenolidase</fullName>
    </submittedName>
</protein>
<accession>A0A3M2LB24</accession>
<gene>
    <name evidence="2" type="ORF">EBN03_07570</name>
</gene>
<dbReference type="Proteomes" id="UP000279275">
    <property type="component" value="Unassembled WGS sequence"/>
</dbReference>
<name>A0A3M2LB24_9NOCA</name>
<organism evidence="2 3">
    <name type="scientific">Nocardia stercoris</name>
    <dbReference type="NCBI Taxonomy" id="2483361"/>
    <lineage>
        <taxon>Bacteria</taxon>
        <taxon>Bacillati</taxon>
        <taxon>Actinomycetota</taxon>
        <taxon>Actinomycetes</taxon>
        <taxon>Mycobacteriales</taxon>
        <taxon>Nocardiaceae</taxon>
        <taxon>Nocardia</taxon>
    </lineage>
</organism>
<dbReference type="EMBL" id="RFFH01000002">
    <property type="protein sequence ID" value="RMI34256.1"/>
    <property type="molecule type" value="Genomic_DNA"/>
</dbReference>
<sequence>MSGSYRAAALLRTGTPGDVDAPPGTEQVPITVIEPSRTARGGIIVLHESRDFTDVLTEFMNSLAAEGWIVVAPDLFYRSRGTGPVFGAELFADVAGCFDWLRGRGVFGDCIGLLGFDTAGTAAVLAATDSPIGAVVSVAPRGIATPVAPDAEALAAVAPRLRAPWLALFGADDPDTPAAEVEELREAAAHASVATLLVTYPGLHHRPDRPAFDILGPDDDVTAVDAQTRIFEWFDSHLR</sequence>
<evidence type="ECO:0000313" key="2">
    <source>
        <dbReference type="EMBL" id="RMI34256.1"/>
    </source>
</evidence>
<feature type="domain" description="Dienelactone hydrolase" evidence="1">
    <location>
        <begin position="34"/>
        <end position="237"/>
    </location>
</feature>
<dbReference type="Pfam" id="PF01738">
    <property type="entry name" value="DLH"/>
    <property type="match status" value="1"/>
</dbReference>
<dbReference type="RefSeq" id="WP_122187181.1">
    <property type="nucleotide sequence ID" value="NZ_RFFH01000002.1"/>
</dbReference>
<dbReference type="Gene3D" id="3.40.50.1820">
    <property type="entry name" value="alpha/beta hydrolase"/>
    <property type="match status" value="1"/>
</dbReference>
<dbReference type="PANTHER" id="PTHR46623">
    <property type="entry name" value="CARBOXYMETHYLENEBUTENOLIDASE-RELATED"/>
    <property type="match status" value="1"/>
</dbReference>
<comment type="caution">
    <text evidence="2">The sequence shown here is derived from an EMBL/GenBank/DDBJ whole genome shotgun (WGS) entry which is preliminary data.</text>
</comment>